<evidence type="ECO:0000256" key="2">
    <source>
        <dbReference type="ARBA" id="ARBA00022676"/>
    </source>
</evidence>
<evidence type="ECO:0000313" key="5">
    <source>
        <dbReference type="EnsemblMetazoa" id="XP_030853799"/>
    </source>
</evidence>
<dbReference type="Pfam" id="PF13704">
    <property type="entry name" value="Glyco_tranf_2_4"/>
    <property type="match status" value="1"/>
</dbReference>
<reference evidence="5" key="2">
    <citation type="submission" date="2021-01" db="UniProtKB">
        <authorList>
            <consortium name="EnsemblMetazoa"/>
        </authorList>
    </citation>
    <scope>IDENTIFICATION</scope>
</reference>
<organism evidence="5 6">
    <name type="scientific">Strongylocentrotus purpuratus</name>
    <name type="common">Purple sea urchin</name>
    <dbReference type="NCBI Taxonomy" id="7668"/>
    <lineage>
        <taxon>Eukaryota</taxon>
        <taxon>Metazoa</taxon>
        <taxon>Echinodermata</taxon>
        <taxon>Eleutherozoa</taxon>
        <taxon>Echinozoa</taxon>
        <taxon>Echinoidea</taxon>
        <taxon>Euechinoidea</taxon>
        <taxon>Echinacea</taxon>
        <taxon>Camarodonta</taxon>
        <taxon>Echinidea</taxon>
        <taxon>Strongylocentrotidae</taxon>
        <taxon>Strongylocentrotus</taxon>
    </lineage>
</organism>
<sequence>MAKMSCSRIYSQLFCCILVGSLMTISLVLAANPPPAYESEITIKKPTVFIPILARNKAHTLPHFFGYLERLNYPKDRITLWIRADHSVDNTIPMLREWIQRVAHYYHTVDYAFEEHPQVYALEKGPHDWPSARFNHLIDLRDQALQEARNVWADYFYTMDVDNFVWEQNILDVLMSEKKTIIAPMLQSTTYYSNFWGGVTSKGFYKRTKEYVKIVKRNVTGVFKVPMVHSTYLINLNHEATDKLTYKPLKDYAQDLDDMLTFAHSAKKAGKS</sequence>
<dbReference type="InterPro" id="IPR050757">
    <property type="entry name" value="Collagen_mod_GT25"/>
</dbReference>
<name>A0A7M7PMT7_STRPU</name>
<dbReference type="PANTHER" id="PTHR10730">
    <property type="entry name" value="PROCOLLAGEN-LYSINE,2-OXOGLUTARATE 5-DIOXYGENASE/GLYCOSYLTRANSFERASE 25 FAMILY MEMBER"/>
    <property type="match status" value="1"/>
</dbReference>
<dbReference type="GO" id="GO:0050211">
    <property type="term" value="F:procollagen galactosyltransferase activity"/>
    <property type="evidence" value="ECO:0000318"/>
    <property type="project" value="GO_Central"/>
</dbReference>
<dbReference type="Gene3D" id="3.90.550.10">
    <property type="entry name" value="Spore Coat Polysaccharide Biosynthesis Protein SpsA, Chain A"/>
    <property type="match status" value="1"/>
</dbReference>
<dbReference type="RefSeq" id="XP_030853799.1">
    <property type="nucleotide sequence ID" value="XM_030997939.1"/>
</dbReference>
<reference evidence="6" key="1">
    <citation type="submission" date="2015-02" db="EMBL/GenBank/DDBJ databases">
        <title>Genome sequencing for Strongylocentrotus purpuratus.</title>
        <authorList>
            <person name="Murali S."/>
            <person name="Liu Y."/>
            <person name="Vee V."/>
            <person name="English A."/>
            <person name="Wang M."/>
            <person name="Skinner E."/>
            <person name="Han Y."/>
            <person name="Muzny D.M."/>
            <person name="Worley K.C."/>
            <person name="Gibbs R.A."/>
        </authorList>
    </citation>
    <scope>NUCLEOTIDE SEQUENCE</scope>
</reference>
<evidence type="ECO:0000256" key="3">
    <source>
        <dbReference type="ARBA" id="ARBA00022679"/>
    </source>
</evidence>
<dbReference type="GeneID" id="105445346"/>
<dbReference type="AlphaFoldDB" id="A0A7M7PMT7"/>
<dbReference type="InParanoid" id="A0A7M7PMT7"/>
<evidence type="ECO:0000256" key="1">
    <source>
        <dbReference type="ARBA" id="ARBA00006721"/>
    </source>
</evidence>
<proteinExistence type="inferred from homology"/>
<evidence type="ECO:0000313" key="6">
    <source>
        <dbReference type="Proteomes" id="UP000007110"/>
    </source>
</evidence>
<accession>A0A7M7PMT7</accession>
<comment type="similarity">
    <text evidence="1">Belongs to the glycosyltransferase 25 family.</text>
</comment>
<dbReference type="EnsemblMetazoa" id="XM_030997939">
    <property type="protein sequence ID" value="XP_030853799"/>
    <property type="gene ID" value="LOC105445346"/>
</dbReference>
<dbReference type="OrthoDB" id="47375at2759"/>
<evidence type="ECO:0000256" key="4">
    <source>
        <dbReference type="SAM" id="SignalP"/>
    </source>
</evidence>
<keyword evidence="6" id="KW-1185">Reference proteome</keyword>
<dbReference type="KEGG" id="spu:105445346"/>
<evidence type="ECO:0008006" key="7">
    <source>
        <dbReference type="Google" id="ProtNLM"/>
    </source>
</evidence>
<keyword evidence="3" id="KW-0808">Transferase</keyword>
<dbReference type="SUPFAM" id="SSF53448">
    <property type="entry name" value="Nucleotide-diphospho-sugar transferases"/>
    <property type="match status" value="1"/>
</dbReference>
<feature type="signal peptide" evidence="4">
    <location>
        <begin position="1"/>
        <end position="30"/>
    </location>
</feature>
<keyword evidence="2" id="KW-0328">Glycosyltransferase</keyword>
<feature type="chain" id="PRO_5029635297" description="Glycosyltransferase family 92 protein" evidence="4">
    <location>
        <begin position="31"/>
        <end position="272"/>
    </location>
</feature>
<protein>
    <recommendedName>
        <fullName evidence="7">Glycosyltransferase family 92 protein</fullName>
    </recommendedName>
</protein>
<dbReference type="Proteomes" id="UP000007110">
    <property type="component" value="Unassembled WGS sequence"/>
</dbReference>
<keyword evidence="4" id="KW-0732">Signal</keyword>
<dbReference type="PANTHER" id="PTHR10730:SF53">
    <property type="entry name" value="GLYCOSYLTRANSFERASE 25 FAMILY MEMBER"/>
    <property type="match status" value="1"/>
</dbReference>
<dbReference type="InterPro" id="IPR029044">
    <property type="entry name" value="Nucleotide-diphossugar_trans"/>
</dbReference>